<name>A0ABV3N6W8_9GAMM</name>
<dbReference type="Proteomes" id="UP001554567">
    <property type="component" value="Unassembled WGS sequence"/>
</dbReference>
<reference evidence="2 3" key="1">
    <citation type="submission" date="2024-07" db="EMBL/GenBank/DDBJ databases">
        <authorList>
            <person name="Dulla G.F.J."/>
            <person name="Delorm J.G."/>
        </authorList>
    </citation>
    <scope>NUCLEOTIDE SEQUENCE [LARGE SCALE GENOMIC DNA]</scope>
    <source>
        <strain evidence="2 3">JGD 233</strain>
    </source>
</reference>
<evidence type="ECO:0000256" key="1">
    <source>
        <dbReference type="SAM" id="SignalP"/>
    </source>
</evidence>
<protein>
    <submittedName>
        <fullName evidence="2">Uncharacterized protein</fullName>
    </submittedName>
</protein>
<keyword evidence="1" id="KW-0732">Signal</keyword>
<dbReference type="EMBL" id="JBFKZN010000014">
    <property type="protein sequence ID" value="MEW5291570.1"/>
    <property type="molecule type" value="Genomic_DNA"/>
</dbReference>
<keyword evidence="3" id="KW-1185">Reference proteome</keyword>
<evidence type="ECO:0000313" key="3">
    <source>
        <dbReference type="Proteomes" id="UP001554567"/>
    </source>
</evidence>
<comment type="caution">
    <text evidence="2">The sequence shown here is derived from an EMBL/GenBank/DDBJ whole genome shotgun (WGS) entry which is preliminary data.</text>
</comment>
<evidence type="ECO:0000313" key="2">
    <source>
        <dbReference type="EMBL" id="MEW5291570.1"/>
    </source>
</evidence>
<gene>
    <name evidence="2" type="ORF">ABW286_20725</name>
</gene>
<feature type="chain" id="PRO_5047498161" evidence="1">
    <location>
        <begin position="20"/>
        <end position="118"/>
    </location>
</feature>
<feature type="signal peptide" evidence="1">
    <location>
        <begin position="1"/>
        <end position="19"/>
    </location>
</feature>
<accession>A0ABV3N6W8</accession>
<proteinExistence type="predicted"/>
<organism evidence="2 3">
    <name type="scientific">Erwinia papayae</name>
    <dbReference type="NCBI Taxonomy" id="206499"/>
    <lineage>
        <taxon>Bacteria</taxon>
        <taxon>Pseudomonadati</taxon>
        <taxon>Pseudomonadota</taxon>
        <taxon>Gammaproteobacteria</taxon>
        <taxon>Enterobacterales</taxon>
        <taxon>Erwiniaceae</taxon>
        <taxon>Erwinia</taxon>
    </lineage>
</organism>
<dbReference type="RefSeq" id="WP_367168580.1">
    <property type="nucleotide sequence ID" value="NZ_JBFKZN010000014.1"/>
</dbReference>
<sequence>MKKVIFCFIALLGSSLCSATEDSGTGTYLCDLRITSSHTETLTLPEAAIVQDNGTNYTVKMLGKEVTSPELESVMNGIKQQATVNGITFFRRPKYDDRFIIENSQTDFHYQMRHCKKI</sequence>